<feature type="non-terminal residue" evidence="4">
    <location>
        <position position="108"/>
    </location>
</feature>
<dbReference type="Proteomes" id="UP000574390">
    <property type="component" value="Unassembled WGS sequence"/>
</dbReference>
<dbReference type="AlphaFoldDB" id="A0A7J6PCQ8"/>
<gene>
    <name evidence="4" type="primary">TTC21B_4</name>
    <name evidence="5" type="synonym">TTC21B_2</name>
    <name evidence="5" type="ORF">FOZ62_005051</name>
    <name evidence="4" type="ORF">FOZ63_015477</name>
</gene>
<evidence type="ECO:0000256" key="1">
    <source>
        <dbReference type="ARBA" id="ARBA00022737"/>
    </source>
</evidence>
<comment type="caution">
    <text evidence="4">The sequence shown here is derived from an EMBL/GenBank/DDBJ whole genome shotgun (WGS) entry which is preliminary data.</text>
</comment>
<keyword evidence="1" id="KW-0677">Repeat</keyword>
<organism evidence="4 6">
    <name type="scientific">Perkinsus olseni</name>
    <name type="common">Perkinsus atlanticus</name>
    <dbReference type="NCBI Taxonomy" id="32597"/>
    <lineage>
        <taxon>Eukaryota</taxon>
        <taxon>Sar</taxon>
        <taxon>Alveolata</taxon>
        <taxon>Perkinsozoa</taxon>
        <taxon>Perkinsea</taxon>
        <taxon>Perkinsida</taxon>
        <taxon>Perkinsidae</taxon>
        <taxon>Perkinsus</taxon>
    </lineage>
</organism>
<dbReference type="Gene3D" id="1.25.40.10">
    <property type="entry name" value="Tetratricopeptide repeat domain"/>
    <property type="match status" value="1"/>
</dbReference>
<accession>A0A7J6PCQ8</accession>
<dbReference type="EMBL" id="JABANM010006607">
    <property type="protein sequence ID" value="KAF4745653.1"/>
    <property type="molecule type" value="Genomic_DNA"/>
</dbReference>
<keyword evidence="6" id="KW-1185">Reference proteome</keyword>
<evidence type="ECO:0000313" key="6">
    <source>
        <dbReference type="Proteomes" id="UP000553632"/>
    </source>
</evidence>
<protein>
    <submittedName>
        <fullName evidence="4">Tetratricopeptide repeat protein 21B</fullName>
    </submittedName>
</protein>
<evidence type="ECO:0000313" key="7">
    <source>
        <dbReference type="Proteomes" id="UP000574390"/>
    </source>
</evidence>
<dbReference type="SUPFAM" id="SSF48452">
    <property type="entry name" value="TPR-like"/>
    <property type="match status" value="1"/>
</dbReference>
<evidence type="ECO:0000259" key="3">
    <source>
        <dbReference type="Pfam" id="PF25068"/>
    </source>
</evidence>
<dbReference type="Proteomes" id="UP000553632">
    <property type="component" value="Unassembled WGS sequence"/>
</dbReference>
<evidence type="ECO:0000313" key="5">
    <source>
        <dbReference type="EMBL" id="KAF4745653.1"/>
    </source>
</evidence>
<dbReference type="InterPro" id="IPR056836">
    <property type="entry name" value="ARM_TT21_4th"/>
</dbReference>
<dbReference type="Pfam" id="PF25068">
    <property type="entry name" value="ARM_TT21_4th"/>
    <property type="match status" value="1"/>
</dbReference>
<feature type="domain" description="Tetratricopeptide repeat protein 21A/21B fourth ARM" evidence="3">
    <location>
        <begin position="27"/>
        <end position="95"/>
    </location>
</feature>
<dbReference type="InterPro" id="IPR011990">
    <property type="entry name" value="TPR-like_helical_dom_sf"/>
</dbReference>
<reference evidence="6 7" key="1">
    <citation type="submission" date="2020-04" db="EMBL/GenBank/DDBJ databases">
        <title>Perkinsus olseni comparative genomics.</title>
        <authorList>
            <person name="Bogema D.R."/>
        </authorList>
    </citation>
    <scope>NUCLEOTIDE SEQUENCE [LARGE SCALE GENOMIC DNA]</scope>
    <source>
        <strain evidence="5">ATCC PRA-205</strain>
        <strain evidence="4 6">ATCC PRA-207</strain>
    </source>
</reference>
<keyword evidence="2" id="KW-0802">TPR repeat</keyword>
<name>A0A7J6PCQ8_PEROL</name>
<evidence type="ECO:0000313" key="4">
    <source>
        <dbReference type="EMBL" id="KAF4693964.1"/>
    </source>
</evidence>
<dbReference type="EMBL" id="JABANO010039313">
    <property type="protein sequence ID" value="KAF4693964.1"/>
    <property type="molecule type" value="Genomic_DNA"/>
</dbReference>
<evidence type="ECO:0000256" key="2">
    <source>
        <dbReference type="ARBA" id="ARBA00022803"/>
    </source>
</evidence>
<sequence>ELLLAIEAFENARRLDKSGKLDSNHNLVKKMGRAWVPVSRDDYEKAINYFKTALKRADSIPAATCSDLRRGLARFYLDLRRYQDCIQEIHGHLSVPPDEAAVDHVTDW</sequence>
<proteinExistence type="predicted"/>